<dbReference type="Proteomes" id="UP000019254">
    <property type="component" value="Unassembled WGS sequence"/>
</dbReference>
<feature type="transmembrane region" description="Helical" evidence="1">
    <location>
        <begin position="6"/>
        <end position="30"/>
    </location>
</feature>
<evidence type="ECO:0000313" key="2">
    <source>
        <dbReference type="EMBL" id="EUJ32187.1"/>
    </source>
</evidence>
<dbReference type="EMBL" id="AODE01000007">
    <property type="protein sequence ID" value="EUJ32187.1"/>
    <property type="molecule type" value="Genomic_DNA"/>
</dbReference>
<comment type="caution">
    <text evidence="2">The sequence shown here is derived from an EMBL/GenBank/DDBJ whole genome shotgun (WGS) entry which is preliminary data.</text>
</comment>
<feature type="transmembrane region" description="Helical" evidence="1">
    <location>
        <begin position="42"/>
        <end position="63"/>
    </location>
</feature>
<protein>
    <submittedName>
        <fullName evidence="2">Uncharacterized protein</fullName>
    </submittedName>
</protein>
<keyword evidence="1" id="KW-1133">Transmembrane helix</keyword>
<evidence type="ECO:0000256" key="1">
    <source>
        <dbReference type="SAM" id="Phobius"/>
    </source>
</evidence>
<keyword evidence="1" id="KW-0812">Transmembrane</keyword>
<dbReference type="AlphaFoldDB" id="W7C515"/>
<accession>W7C515</accession>
<organism evidence="2 3">
    <name type="scientific">Listeria cornellensis FSL F6-0969</name>
    <dbReference type="NCBI Taxonomy" id="1265820"/>
    <lineage>
        <taxon>Bacteria</taxon>
        <taxon>Bacillati</taxon>
        <taxon>Bacillota</taxon>
        <taxon>Bacilli</taxon>
        <taxon>Bacillales</taxon>
        <taxon>Listeriaceae</taxon>
        <taxon>Listeria</taxon>
    </lineage>
</organism>
<reference evidence="2 3" key="1">
    <citation type="journal article" date="2014" name="Int. J. Syst. Evol. Microbiol.">
        <title>Listeria floridensis sp. nov., Listeria aquatica sp. nov., Listeria cornellensis sp. nov., Listeria riparia sp. nov. and Listeria grandensis sp. nov., from agricultural and natural environments.</title>
        <authorList>
            <person name="den Bakker H.C."/>
            <person name="Warchocki S."/>
            <person name="Wright E.M."/>
            <person name="Allred A.F."/>
            <person name="Ahlstrom C."/>
            <person name="Manuel C.S."/>
            <person name="Stasiewicz M.J."/>
            <person name="Burrell A."/>
            <person name="Roof S."/>
            <person name="Strawn L."/>
            <person name="Fortes E.D."/>
            <person name="Nightingale K.K."/>
            <person name="Kephart D."/>
            <person name="Wiedmann M."/>
        </authorList>
    </citation>
    <scope>NUCLEOTIDE SEQUENCE [LARGE SCALE GENOMIC DNA]</scope>
    <source>
        <strain evidence="3">FSL F6-969</strain>
    </source>
</reference>
<gene>
    <name evidence="2" type="ORF">PCORN_03293</name>
</gene>
<sequence>MDKTITWRIILLILSVIIPLGVILAAYVFISNRKNKQSTKKWIDIGCAISFIYTTAKVIFLIIDLRHFVLL</sequence>
<name>W7C515_9LIST</name>
<proteinExistence type="predicted"/>
<keyword evidence="1" id="KW-0472">Membrane</keyword>
<evidence type="ECO:0000313" key="3">
    <source>
        <dbReference type="Proteomes" id="UP000019254"/>
    </source>
</evidence>
<keyword evidence="3" id="KW-1185">Reference proteome</keyword>